<dbReference type="EnsemblPlants" id="LPERR04G02210.1">
    <property type="protein sequence ID" value="LPERR04G02210.1"/>
    <property type="gene ID" value="LPERR04G02210"/>
</dbReference>
<reference evidence="1 2" key="1">
    <citation type="submission" date="2012-08" db="EMBL/GenBank/DDBJ databases">
        <title>Oryza genome evolution.</title>
        <authorList>
            <person name="Wing R.A."/>
        </authorList>
    </citation>
    <scope>NUCLEOTIDE SEQUENCE</scope>
</reference>
<evidence type="ECO:0000313" key="2">
    <source>
        <dbReference type="Proteomes" id="UP000032180"/>
    </source>
</evidence>
<name>A0A0D9W2G2_9ORYZ</name>
<keyword evidence="2" id="KW-1185">Reference proteome</keyword>
<evidence type="ECO:0000313" key="1">
    <source>
        <dbReference type="EnsemblPlants" id="LPERR04G02210.1"/>
    </source>
</evidence>
<sequence>MDMDDLLLSWFWEKTVKKRINNLKDINNSGPSGTKNIALVTLDRVCQQDNIHLLVSSAPLKDLSLSFALFKLLWCGLAWYSLTNAGSSETLNIFYSLLMRV</sequence>
<dbReference type="Gramene" id="LPERR04G02210.1">
    <property type="protein sequence ID" value="LPERR04G02210.1"/>
    <property type="gene ID" value="LPERR04G02210"/>
</dbReference>
<reference evidence="1" key="3">
    <citation type="submission" date="2015-04" db="UniProtKB">
        <authorList>
            <consortium name="EnsemblPlants"/>
        </authorList>
    </citation>
    <scope>IDENTIFICATION</scope>
</reference>
<proteinExistence type="predicted"/>
<dbReference type="AlphaFoldDB" id="A0A0D9W2G2"/>
<dbReference type="HOGENOM" id="CLU_2295734_0_0_1"/>
<organism evidence="1 2">
    <name type="scientific">Leersia perrieri</name>
    <dbReference type="NCBI Taxonomy" id="77586"/>
    <lineage>
        <taxon>Eukaryota</taxon>
        <taxon>Viridiplantae</taxon>
        <taxon>Streptophyta</taxon>
        <taxon>Embryophyta</taxon>
        <taxon>Tracheophyta</taxon>
        <taxon>Spermatophyta</taxon>
        <taxon>Magnoliopsida</taxon>
        <taxon>Liliopsida</taxon>
        <taxon>Poales</taxon>
        <taxon>Poaceae</taxon>
        <taxon>BOP clade</taxon>
        <taxon>Oryzoideae</taxon>
        <taxon>Oryzeae</taxon>
        <taxon>Oryzinae</taxon>
        <taxon>Leersia</taxon>
    </lineage>
</organism>
<dbReference type="Proteomes" id="UP000032180">
    <property type="component" value="Chromosome 4"/>
</dbReference>
<protein>
    <submittedName>
        <fullName evidence="1">Uncharacterized protein</fullName>
    </submittedName>
</protein>
<accession>A0A0D9W2G2</accession>
<reference evidence="2" key="2">
    <citation type="submission" date="2013-12" db="EMBL/GenBank/DDBJ databases">
        <authorList>
            <person name="Yu Y."/>
            <person name="Lee S."/>
            <person name="de Baynast K."/>
            <person name="Wissotski M."/>
            <person name="Liu L."/>
            <person name="Talag J."/>
            <person name="Goicoechea J."/>
            <person name="Angelova A."/>
            <person name="Jetty R."/>
            <person name="Kudrna D."/>
            <person name="Golser W."/>
            <person name="Rivera L."/>
            <person name="Zhang J."/>
            <person name="Wing R."/>
        </authorList>
    </citation>
    <scope>NUCLEOTIDE SEQUENCE</scope>
</reference>